<dbReference type="InterPro" id="IPR051533">
    <property type="entry name" value="WaaL-like"/>
</dbReference>
<evidence type="ECO:0000256" key="1">
    <source>
        <dbReference type="SAM" id="MobiDB-lite"/>
    </source>
</evidence>
<reference evidence="3" key="1">
    <citation type="journal article" date="2020" name="mSystems">
        <title>Genome- and Community-Level Interaction Insights into Carbon Utilization and Element Cycling Functions of Hydrothermarchaeota in Hydrothermal Sediment.</title>
        <authorList>
            <person name="Zhou Z."/>
            <person name="Liu Y."/>
            <person name="Xu W."/>
            <person name="Pan J."/>
            <person name="Luo Z.H."/>
            <person name="Li M."/>
        </authorList>
    </citation>
    <scope>NUCLEOTIDE SEQUENCE [LARGE SCALE GENOMIC DNA]</scope>
    <source>
        <strain evidence="3">HyVt-92</strain>
    </source>
</reference>
<feature type="transmembrane region" description="Helical" evidence="2">
    <location>
        <begin position="47"/>
        <end position="70"/>
    </location>
</feature>
<accession>A0A7V5M069</accession>
<feature type="compositionally biased region" description="Basic and acidic residues" evidence="1">
    <location>
        <begin position="18"/>
        <end position="28"/>
    </location>
</feature>
<feature type="transmembrane region" description="Helical" evidence="2">
    <location>
        <begin position="111"/>
        <end position="136"/>
    </location>
</feature>
<feature type="region of interest" description="Disordered" evidence="1">
    <location>
        <begin position="1"/>
        <end position="28"/>
    </location>
</feature>
<name>A0A7V5M069_UNCAE</name>
<feature type="non-terminal residue" evidence="3">
    <location>
        <position position="226"/>
    </location>
</feature>
<dbReference type="EMBL" id="DRTT01000095">
    <property type="protein sequence ID" value="HHF98489.1"/>
    <property type="molecule type" value="Genomic_DNA"/>
</dbReference>
<keyword evidence="2" id="KW-0472">Membrane</keyword>
<feature type="compositionally biased region" description="Basic residues" evidence="1">
    <location>
        <begin position="1"/>
        <end position="17"/>
    </location>
</feature>
<evidence type="ECO:0000313" key="3">
    <source>
        <dbReference type="EMBL" id="HHF98489.1"/>
    </source>
</evidence>
<gene>
    <name evidence="3" type="ORF">ENL39_03260</name>
</gene>
<dbReference type="PANTHER" id="PTHR37422">
    <property type="entry name" value="TEICHURONIC ACID BIOSYNTHESIS PROTEIN TUAE"/>
    <property type="match status" value="1"/>
</dbReference>
<feature type="transmembrane region" description="Helical" evidence="2">
    <location>
        <begin position="82"/>
        <end position="99"/>
    </location>
</feature>
<protein>
    <submittedName>
        <fullName evidence="3">Uncharacterized protein</fullName>
    </submittedName>
</protein>
<comment type="caution">
    <text evidence="3">The sequence shown here is derived from an EMBL/GenBank/DDBJ whole genome shotgun (WGS) entry which is preliminary data.</text>
</comment>
<feature type="transmembrane region" description="Helical" evidence="2">
    <location>
        <begin position="142"/>
        <end position="159"/>
    </location>
</feature>
<dbReference type="AlphaFoldDB" id="A0A7V5M069"/>
<proteinExistence type="predicted"/>
<dbReference type="Proteomes" id="UP000886070">
    <property type="component" value="Unassembled WGS sequence"/>
</dbReference>
<dbReference type="PANTHER" id="PTHR37422:SF13">
    <property type="entry name" value="LIPOPOLYSACCHARIDE BIOSYNTHESIS PROTEIN PA4999-RELATED"/>
    <property type="match status" value="1"/>
</dbReference>
<evidence type="ECO:0000256" key="2">
    <source>
        <dbReference type="SAM" id="Phobius"/>
    </source>
</evidence>
<feature type="transmembrane region" description="Helical" evidence="2">
    <location>
        <begin position="166"/>
        <end position="187"/>
    </location>
</feature>
<organism evidence="3">
    <name type="scientific">Aerophobetes bacterium</name>
    <dbReference type="NCBI Taxonomy" id="2030807"/>
    <lineage>
        <taxon>Bacteria</taxon>
        <taxon>Candidatus Aerophobota</taxon>
    </lineage>
</organism>
<keyword evidence="2" id="KW-0812">Transmembrane</keyword>
<keyword evidence="2" id="KW-1133">Transmembrane helix</keyword>
<sequence>MTKKKNLSGKNPKKKTREKPERKTVPIKPGMDKTQVKKVKKLTPVPFINRVMEIGIILVAVGTPLLFSIWSKNNFLLPKETYAESILIILLGIYLIKAVEDGKFYVVKSDLWYPLLAFMGACLISLFHSISLYLSLLDLADFLSYFFVLFLTVNFIRTYTQRNRIFWALVAVCLISSTYAVCQFYDIEFKFWARQGGRGNIFSTFGNPNRYAGFVGGVLPVMIGYF</sequence>